<organism evidence="3 4">
    <name type="scientific">Marasmius crinis-equi</name>
    <dbReference type="NCBI Taxonomy" id="585013"/>
    <lineage>
        <taxon>Eukaryota</taxon>
        <taxon>Fungi</taxon>
        <taxon>Dikarya</taxon>
        <taxon>Basidiomycota</taxon>
        <taxon>Agaricomycotina</taxon>
        <taxon>Agaricomycetes</taxon>
        <taxon>Agaricomycetidae</taxon>
        <taxon>Agaricales</taxon>
        <taxon>Marasmiineae</taxon>
        <taxon>Marasmiaceae</taxon>
        <taxon>Marasmius</taxon>
    </lineage>
</organism>
<feature type="compositionally biased region" description="Pro residues" evidence="2">
    <location>
        <begin position="26"/>
        <end position="35"/>
    </location>
</feature>
<keyword evidence="1" id="KW-0175">Coiled coil</keyword>
<evidence type="ECO:0000256" key="2">
    <source>
        <dbReference type="SAM" id="MobiDB-lite"/>
    </source>
</evidence>
<evidence type="ECO:0000256" key="1">
    <source>
        <dbReference type="SAM" id="Coils"/>
    </source>
</evidence>
<keyword evidence="4" id="KW-1185">Reference proteome</keyword>
<feature type="compositionally biased region" description="Basic residues" evidence="2">
    <location>
        <begin position="46"/>
        <end position="55"/>
    </location>
</feature>
<comment type="caution">
    <text evidence="3">The sequence shown here is derived from an EMBL/GenBank/DDBJ whole genome shotgun (WGS) entry which is preliminary data.</text>
</comment>
<dbReference type="EMBL" id="JBAHYK010002786">
    <property type="protein sequence ID" value="KAL0564433.1"/>
    <property type="molecule type" value="Genomic_DNA"/>
</dbReference>
<proteinExistence type="predicted"/>
<evidence type="ECO:0000313" key="3">
    <source>
        <dbReference type="EMBL" id="KAL0564433.1"/>
    </source>
</evidence>
<evidence type="ECO:0000313" key="4">
    <source>
        <dbReference type="Proteomes" id="UP001465976"/>
    </source>
</evidence>
<reference evidence="3 4" key="1">
    <citation type="submission" date="2024-02" db="EMBL/GenBank/DDBJ databases">
        <title>A draft genome for the cacao thread blight pathogen Marasmius crinis-equi.</title>
        <authorList>
            <person name="Cohen S.P."/>
            <person name="Baruah I.K."/>
            <person name="Amoako-Attah I."/>
            <person name="Bukari Y."/>
            <person name="Meinhardt L.W."/>
            <person name="Bailey B.A."/>
        </authorList>
    </citation>
    <scope>NUCLEOTIDE SEQUENCE [LARGE SCALE GENOMIC DNA]</scope>
    <source>
        <strain evidence="3 4">GH-76</strain>
    </source>
</reference>
<accession>A0ABR3ENG5</accession>
<name>A0ABR3ENG5_9AGAR</name>
<feature type="region of interest" description="Disordered" evidence="2">
    <location>
        <begin position="1"/>
        <end position="63"/>
    </location>
</feature>
<sequence>MQSSNIENEPEFMAQDNPSPISSRSPTPPPQPPQPLTWGDDVDAKTKRHSRRTAWTKKPNTSGWTDAKVFCCSPQAADANLGPPTFTGPQVAQRRAMVLQQLRALRGQEQNLEDDLAEVHSQIRDYEAARANLKDLEVLAAGLPRP</sequence>
<protein>
    <submittedName>
        <fullName evidence="3">Uncharacterized protein</fullName>
    </submittedName>
</protein>
<dbReference type="Proteomes" id="UP001465976">
    <property type="component" value="Unassembled WGS sequence"/>
</dbReference>
<feature type="coiled-coil region" evidence="1">
    <location>
        <begin position="102"/>
        <end position="136"/>
    </location>
</feature>
<gene>
    <name evidence="3" type="ORF">V5O48_017612</name>
</gene>